<dbReference type="SMART" id="SM00829">
    <property type="entry name" value="PKS_ER"/>
    <property type="match status" value="1"/>
</dbReference>
<dbReference type="PANTHER" id="PTHR43350">
    <property type="entry name" value="NAD-DEPENDENT ALCOHOL DEHYDROGENASE"/>
    <property type="match status" value="1"/>
</dbReference>
<keyword evidence="5" id="KW-0560">Oxidoreductase</keyword>
<dbReference type="SUPFAM" id="SSF50129">
    <property type="entry name" value="GroES-like"/>
    <property type="match status" value="1"/>
</dbReference>
<dbReference type="CDD" id="cd08255">
    <property type="entry name" value="2-desacetyl-2-hydroxyethyl_bacteriochlorophyllide_like"/>
    <property type="match status" value="1"/>
</dbReference>
<comment type="caution">
    <text evidence="7">The sequence shown here is derived from an EMBL/GenBank/DDBJ whole genome shotgun (WGS) entry which is preliminary data.</text>
</comment>
<dbReference type="RefSeq" id="WP_275704440.1">
    <property type="nucleotide sequence ID" value="NZ_JANCMW010000001.1"/>
</dbReference>
<dbReference type="InterPro" id="IPR013149">
    <property type="entry name" value="ADH-like_C"/>
</dbReference>
<keyword evidence="4" id="KW-0862">Zinc</keyword>
<dbReference type="InterPro" id="IPR000683">
    <property type="entry name" value="Gfo/Idh/MocA-like_OxRdtase_N"/>
</dbReference>
<evidence type="ECO:0000259" key="6">
    <source>
        <dbReference type="SMART" id="SM00829"/>
    </source>
</evidence>
<dbReference type="InterPro" id="IPR036291">
    <property type="entry name" value="NAD(P)-bd_dom_sf"/>
</dbReference>
<dbReference type="Gene3D" id="3.40.50.720">
    <property type="entry name" value="NAD(P)-binding Rossmann-like Domain"/>
    <property type="match status" value="2"/>
</dbReference>
<evidence type="ECO:0000256" key="3">
    <source>
        <dbReference type="ARBA" id="ARBA00022723"/>
    </source>
</evidence>
<dbReference type="Pfam" id="PF22725">
    <property type="entry name" value="GFO_IDH_MocA_C3"/>
    <property type="match status" value="1"/>
</dbReference>
<comment type="similarity">
    <text evidence="2">Belongs to the zinc-containing alcohol dehydrogenase family.</text>
</comment>
<proteinExistence type="inferred from homology"/>
<dbReference type="InterPro" id="IPR011032">
    <property type="entry name" value="GroES-like_sf"/>
</dbReference>
<keyword evidence="3" id="KW-0479">Metal-binding</keyword>
<evidence type="ECO:0000313" key="8">
    <source>
        <dbReference type="Proteomes" id="UP001143391"/>
    </source>
</evidence>
<dbReference type="Proteomes" id="UP001143391">
    <property type="component" value="Unassembled WGS sequence"/>
</dbReference>
<sequence>MKQILQSLKTGETTVADVPAPSMRSGHILINTSHTLVSAGTERTLVGFGKANWVDKARQQPDKVRMVLDKVRTDGLATTLDAVQSKLDQPLALGYCNVGAIAEVGAGINGLALGERIVSNGGHAQVVCVPRNLTAKIPDSVTDEQASFTVLAAIGLQGIRLVNPTLGECVVVTGLGLIGLLTVQMLRAQGCRVLGIDFDPARLELARKFGAEVVNPGKGEDVLAAAAGFSRGRGVDAVIITASTKSNEPVSQAATMCRKRGRIVLVGVTGLELSRADFYEKELSFQVSCSYGPGRYDPAYEQGGQDYPVGFVRWTEQRNFEAVLDLMASGLLDIESLISHRFSLEQAEEAYDLLSSGEPSLGILLEYPQQQGVGPRVVSLTDNEGSGSDGGVVNRAPAAGKATVGFLGAGNYAGRVLIPAFKAAGAEMHTVVSGGGVSSVHYGKKHGFRQASTDGKALVEDASVNTLVIATRHDSHARQVLDGLRAGKHIFCEKPLCLTHEELTEIEAEAAGRPEQLLVIGFNRRFAPHVVTAKALLETVAEPKNMVMTVNAGAIPVDHWTQDPEVGGGRIVGEACHFIDLLRHLVGTSITGHYSIAVGRHPAVEITEDRATITLTFADGSVGTIHYLANGDKSFPKERLEVFCAGRVLQLDNFRKLKTYGWPGAKDNRLWRQNKGQGACANEFVKAVSGGGQSPIPREEIFEVSRVTLEVAEQLRKQS</sequence>
<evidence type="ECO:0000313" key="7">
    <source>
        <dbReference type="EMBL" id="MDF0748960.1"/>
    </source>
</evidence>
<reference evidence="7" key="1">
    <citation type="submission" date="2022-07" db="EMBL/GenBank/DDBJ databases">
        <title>Marinobacter iranensis a new bacterium isolate from a hipersaline lake in Iran.</title>
        <authorList>
            <person name="Mohammad A.M.A."/>
            <person name="Cristina S.-P."/>
            <person name="Antonio V."/>
        </authorList>
    </citation>
    <scope>NUCLEOTIDE SEQUENCE</scope>
    <source>
        <strain evidence="7">71-i</strain>
    </source>
</reference>
<accession>A0ABT5Y732</accession>
<organism evidence="7 8">
    <name type="scientific">Marinobacter iranensis</name>
    <dbReference type="NCBI Taxonomy" id="2962607"/>
    <lineage>
        <taxon>Bacteria</taxon>
        <taxon>Pseudomonadati</taxon>
        <taxon>Pseudomonadota</taxon>
        <taxon>Gammaproteobacteria</taxon>
        <taxon>Pseudomonadales</taxon>
        <taxon>Marinobacteraceae</taxon>
        <taxon>Marinobacter</taxon>
    </lineage>
</organism>
<dbReference type="PANTHER" id="PTHR43350:SF19">
    <property type="entry name" value="D-GULOSIDE 3-DEHYDROGENASE"/>
    <property type="match status" value="1"/>
</dbReference>
<evidence type="ECO:0000256" key="1">
    <source>
        <dbReference type="ARBA" id="ARBA00001947"/>
    </source>
</evidence>
<evidence type="ECO:0000256" key="5">
    <source>
        <dbReference type="ARBA" id="ARBA00023002"/>
    </source>
</evidence>
<dbReference type="InterPro" id="IPR055170">
    <property type="entry name" value="GFO_IDH_MocA-like_dom"/>
</dbReference>
<evidence type="ECO:0000256" key="4">
    <source>
        <dbReference type="ARBA" id="ARBA00022833"/>
    </source>
</evidence>
<dbReference type="SUPFAM" id="SSF51735">
    <property type="entry name" value="NAD(P)-binding Rossmann-fold domains"/>
    <property type="match status" value="2"/>
</dbReference>
<dbReference type="SUPFAM" id="SSF55347">
    <property type="entry name" value="Glyceraldehyde-3-phosphate dehydrogenase-like, C-terminal domain"/>
    <property type="match status" value="1"/>
</dbReference>
<dbReference type="Pfam" id="PF01408">
    <property type="entry name" value="GFO_IDH_MocA"/>
    <property type="match status" value="1"/>
</dbReference>
<name>A0ABT5Y732_9GAMM</name>
<comment type="cofactor">
    <cofactor evidence="1">
        <name>Zn(2+)</name>
        <dbReference type="ChEBI" id="CHEBI:29105"/>
    </cofactor>
</comment>
<feature type="domain" description="Enoyl reductase (ER)" evidence="6">
    <location>
        <begin position="47"/>
        <end position="361"/>
    </location>
</feature>
<dbReference type="Gene3D" id="3.30.360.10">
    <property type="entry name" value="Dihydrodipicolinate Reductase, domain 2"/>
    <property type="match status" value="1"/>
</dbReference>
<dbReference type="Pfam" id="PF00107">
    <property type="entry name" value="ADH_zinc_N"/>
    <property type="match status" value="1"/>
</dbReference>
<protein>
    <submittedName>
        <fullName evidence="7">Bi-domain-containing oxidoreductase</fullName>
    </submittedName>
</protein>
<gene>
    <name evidence="7" type="ORF">NLU14_01800</name>
</gene>
<dbReference type="InterPro" id="IPR020843">
    <property type="entry name" value="ER"/>
</dbReference>
<dbReference type="EMBL" id="JANCMW010000001">
    <property type="protein sequence ID" value="MDF0748960.1"/>
    <property type="molecule type" value="Genomic_DNA"/>
</dbReference>
<keyword evidence="8" id="KW-1185">Reference proteome</keyword>
<dbReference type="Gene3D" id="3.90.180.10">
    <property type="entry name" value="Medium-chain alcohol dehydrogenases, catalytic domain"/>
    <property type="match status" value="1"/>
</dbReference>
<evidence type="ECO:0000256" key="2">
    <source>
        <dbReference type="ARBA" id="ARBA00008072"/>
    </source>
</evidence>